<keyword evidence="3" id="KW-1185">Reference proteome</keyword>
<dbReference type="PANTHER" id="PTHR42047:SF1">
    <property type="entry name" value="PROTEIN, PUTATIVE (AFU_ORTHOLOGUE AFUA_6G03560)-RELATED"/>
    <property type="match status" value="1"/>
</dbReference>
<dbReference type="STRING" id="454130.A0A0U5G342"/>
<reference evidence="3" key="1">
    <citation type="journal article" date="2016" name="Genome Announc.">
        <title>Draft genome sequences of fungus Aspergillus calidoustus.</title>
        <authorList>
            <person name="Horn F."/>
            <person name="Linde J."/>
            <person name="Mattern D.J."/>
            <person name="Walther G."/>
            <person name="Guthke R."/>
            <person name="Scherlach K."/>
            <person name="Martin K."/>
            <person name="Brakhage A.A."/>
            <person name="Petzke L."/>
            <person name="Valiante V."/>
        </authorList>
    </citation>
    <scope>NUCLEOTIDE SEQUENCE [LARGE SCALE GENOMIC DNA]</scope>
    <source>
        <strain evidence="3">SF006504</strain>
    </source>
</reference>
<accession>A0A0U5G342</accession>
<dbReference type="InterPro" id="IPR052820">
    <property type="entry name" value="PhiA_domain"/>
</dbReference>
<proteinExistence type="predicted"/>
<dbReference type="EMBL" id="CDMC01000005">
    <property type="protein sequence ID" value="CEL06102.1"/>
    <property type="molecule type" value="Genomic_DNA"/>
</dbReference>
<protein>
    <recommendedName>
        <fullName evidence="4">IgE-binding protein</fullName>
    </recommendedName>
</protein>
<evidence type="ECO:0000256" key="1">
    <source>
        <dbReference type="SAM" id="SignalP"/>
    </source>
</evidence>
<dbReference type="AlphaFoldDB" id="A0A0U5G342"/>
<evidence type="ECO:0008006" key="4">
    <source>
        <dbReference type="Google" id="ProtNLM"/>
    </source>
</evidence>
<dbReference type="OrthoDB" id="5430620at2759"/>
<dbReference type="Proteomes" id="UP000054771">
    <property type="component" value="Unassembled WGS sequence"/>
</dbReference>
<evidence type="ECO:0000313" key="3">
    <source>
        <dbReference type="Proteomes" id="UP000054771"/>
    </source>
</evidence>
<name>A0A0U5G342_ASPCI</name>
<evidence type="ECO:0000313" key="2">
    <source>
        <dbReference type="EMBL" id="CEL06102.1"/>
    </source>
</evidence>
<organism evidence="2 3">
    <name type="scientific">Aspergillus calidoustus</name>
    <dbReference type="NCBI Taxonomy" id="454130"/>
    <lineage>
        <taxon>Eukaryota</taxon>
        <taxon>Fungi</taxon>
        <taxon>Dikarya</taxon>
        <taxon>Ascomycota</taxon>
        <taxon>Pezizomycotina</taxon>
        <taxon>Eurotiomycetes</taxon>
        <taxon>Eurotiomycetidae</taxon>
        <taxon>Eurotiales</taxon>
        <taxon>Aspergillaceae</taxon>
        <taxon>Aspergillus</taxon>
        <taxon>Aspergillus subgen. Nidulantes</taxon>
    </lineage>
</organism>
<sequence>MKLELISSLLPLMVAAAPATAPAAEHPAAFTVMASRSASPIHFLPMNAAGQSFWLGGSPATYCPLPSGCSPGDLTVLAGNGGSLSVTVPGGQQIYVSPEGALKFTQAHSASIPAGSSRGPFEYVPGAANQPFGHYVYSGWGASGFMACPTEDSKWQVFAALQNATVPSGNVQDCLGFSAIATPTNETGNAWQYT</sequence>
<gene>
    <name evidence="2" type="ORF">ASPCAL07211</name>
</gene>
<dbReference type="PANTHER" id="PTHR42047">
    <property type="entry name" value="PROTEIN, PUTATIVE (AFU_ORTHOLOGUE AFUA_6G03560)-RELATED"/>
    <property type="match status" value="1"/>
</dbReference>
<keyword evidence="1" id="KW-0732">Signal</keyword>
<feature type="chain" id="PRO_5006857495" description="IgE-binding protein" evidence="1">
    <location>
        <begin position="17"/>
        <end position="194"/>
    </location>
</feature>
<dbReference type="OMA" id="MYVEPSG"/>
<feature type="signal peptide" evidence="1">
    <location>
        <begin position="1"/>
        <end position="16"/>
    </location>
</feature>